<evidence type="ECO:0000313" key="2">
    <source>
        <dbReference type="EMBL" id="RVW08445.1"/>
    </source>
</evidence>
<evidence type="ECO:0000256" key="1">
    <source>
        <dbReference type="SAM" id="Phobius"/>
    </source>
</evidence>
<evidence type="ECO:0000313" key="3">
    <source>
        <dbReference type="Proteomes" id="UP000286208"/>
    </source>
</evidence>
<feature type="transmembrane region" description="Helical" evidence="1">
    <location>
        <begin position="311"/>
        <end position="331"/>
    </location>
</feature>
<dbReference type="OrthoDB" id="7698234at2"/>
<dbReference type="InterPro" id="IPR010640">
    <property type="entry name" value="Low_temperature_requirement_A"/>
</dbReference>
<feature type="transmembrane region" description="Helical" evidence="1">
    <location>
        <begin position="343"/>
        <end position="374"/>
    </location>
</feature>
<dbReference type="EMBL" id="RKLP01000008">
    <property type="protein sequence ID" value="RVW08445.1"/>
    <property type="molecule type" value="Genomic_DNA"/>
</dbReference>
<name>A0A3S3CY21_9NOCA</name>
<dbReference type="AlphaFoldDB" id="A0A3S3CY21"/>
<protein>
    <submittedName>
        <fullName evidence="2">Low temperature requirement protein A</fullName>
    </submittedName>
</protein>
<reference evidence="2 3" key="1">
    <citation type="submission" date="2018-11" db="EMBL/GenBank/DDBJ databases">
        <title>Rhodococcus spongicola sp. nov. and Rhodococcus xishaensis sp. nov. from marine sponges.</title>
        <authorList>
            <person name="Li L."/>
            <person name="Lin H.W."/>
        </authorList>
    </citation>
    <scope>NUCLEOTIDE SEQUENCE [LARGE SCALE GENOMIC DNA]</scope>
    <source>
        <strain evidence="2 3">CCTCC AB2014297</strain>
    </source>
</reference>
<keyword evidence="1" id="KW-0812">Transmembrane</keyword>
<feature type="transmembrane region" description="Helical" evidence="1">
    <location>
        <begin position="271"/>
        <end position="291"/>
    </location>
</feature>
<dbReference type="PANTHER" id="PTHR36840:SF1">
    <property type="entry name" value="BLL5714 PROTEIN"/>
    <property type="match status" value="1"/>
</dbReference>
<feature type="transmembrane region" description="Helical" evidence="1">
    <location>
        <begin position="84"/>
        <end position="102"/>
    </location>
</feature>
<keyword evidence="1" id="KW-0472">Membrane</keyword>
<dbReference type="RefSeq" id="WP_127917095.1">
    <property type="nucleotide sequence ID" value="NZ_RKLP01000008.1"/>
</dbReference>
<accession>A0A3S3CY21</accession>
<sequence>MTFRRSRSLGRRPDQREVTPLELFSDLVYVFAIGQLSAHLLGNLTWPGLAETAVLYVAVFTAWAYTTWAGTLTDPTQPSVQMTTLLGMLVGLFMNASIPSAFDSWGWLFASTYLTIQIGRTTWLLTAGLDPVMHRHFQRTLTWLAATAPLWIAGAVVGHDARLILWGIATTVDVVGVLTAHPLPHRRIHSERVAFVAEHYFERTRLFFIIALGETVLTTGLAISHAPLEPMTLFVGTVALTGTIMLWWVYFRRSERIARQQLTDGSDAVKISRYALYALMVMVAGLLAIAVGDELVIAHPDRATDLSTNALLFGGPLLFFAAQSWYMRVAIGELPPSRPAAMIALVVLGAATLPLPLYAAAVGALLVIAAVAIADGRRAASEVSGSPG</sequence>
<proteinExistence type="predicted"/>
<dbReference type="Pfam" id="PF06772">
    <property type="entry name" value="LtrA"/>
    <property type="match status" value="1"/>
</dbReference>
<feature type="transmembrane region" description="Helical" evidence="1">
    <location>
        <begin position="141"/>
        <end position="157"/>
    </location>
</feature>
<comment type="caution">
    <text evidence="2">The sequence shown here is derived from an EMBL/GenBank/DDBJ whole genome shotgun (WGS) entry which is preliminary data.</text>
</comment>
<feature type="transmembrane region" description="Helical" evidence="1">
    <location>
        <begin position="163"/>
        <end position="183"/>
    </location>
</feature>
<gene>
    <name evidence="2" type="ORF">EGT67_16115</name>
</gene>
<keyword evidence="1" id="KW-1133">Transmembrane helix</keyword>
<feature type="transmembrane region" description="Helical" evidence="1">
    <location>
        <begin position="53"/>
        <end position="72"/>
    </location>
</feature>
<dbReference type="Proteomes" id="UP000286208">
    <property type="component" value="Unassembled WGS sequence"/>
</dbReference>
<dbReference type="PANTHER" id="PTHR36840">
    <property type="entry name" value="BLL5714 PROTEIN"/>
    <property type="match status" value="1"/>
</dbReference>
<feature type="transmembrane region" description="Helical" evidence="1">
    <location>
        <begin position="108"/>
        <end position="129"/>
    </location>
</feature>
<keyword evidence="3" id="KW-1185">Reference proteome</keyword>
<organism evidence="2 3">
    <name type="scientific">Prescottella agglutinans</name>
    <dbReference type="NCBI Taxonomy" id="1644129"/>
    <lineage>
        <taxon>Bacteria</taxon>
        <taxon>Bacillati</taxon>
        <taxon>Actinomycetota</taxon>
        <taxon>Actinomycetes</taxon>
        <taxon>Mycobacteriales</taxon>
        <taxon>Nocardiaceae</taxon>
        <taxon>Prescottella</taxon>
    </lineage>
</organism>
<feature type="transmembrane region" description="Helical" evidence="1">
    <location>
        <begin position="21"/>
        <end position="41"/>
    </location>
</feature>
<feature type="transmembrane region" description="Helical" evidence="1">
    <location>
        <begin position="231"/>
        <end position="250"/>
    </location>
</feature>
<feature type="transmembrane region" description="Helical" evidence="1">
    <location>
        <begin position="204"/>
        <end position="225"/>
    </location>
</feature>